<organism evidence="4 5">
    <name type="scientific">Shewanella corallii</name>
    <dbReference type="NCBI Taxonomy" id="560080"/>
    <lineage>
        <taxon>Bacteria</taxon>
        <taxon>Pseudomonadati</taxon>
        <taxon>Pseudomonadota</taxon>
        <taxon>Gammaproteobacteria</taxon>
        <taxon>Alteromonadales</taxon>
        <taxon>Shewanellaceae</taxon>
        <taxon>Shewanella</taxon>
    </lineage>
</organism>
<feature type="domain" description="N-acetyltransferase" evidence="3">
    <location>
        <begin position="1"/>
        <end position="152"/>
    </location>
</feature>
<proteinExistence type="predicted"/>
<reference evidence="4 5" key="1">
    <citation type="submission" date="2022-01" db="EMBL/GenBank/DDBJ databases">
        <title>Whole genome-based taxonomy of the Shewanellaceae.</title>
        <authorList>
            <person name="Martin-Rodriguez A.J."/>
        </authorList>
    </citation>
    <scope>NUCLEOTIDE SEQUENCE [LARGE SCALE GENOMIC DNA]</scope>
    <source>
        <strain evidence="4 5">DSM 21332</strain>
    </source>
</reference>
<evidence type="ECO:0000256" key="1">
    <source>
        <dbReference type="ARBA" id="ARBA00022679"/>
    </source>
</evidence>
<evidence type="ECO:0000313" key="4">
    <source>
        <dbReference type="EMBL" id="MCL2915456.1"/>
    </source>
</evidence>
<comment type="caution">
    <text evidence="4">The sequence shown here is derived from an EMBL/GenBank/DDBJ whole genome shotgun (WGS) entry which is preliminary data.</text>
</comment>
<evidence type="ECO:0000256" key="2">
    <source>
        <dbReference type="ARBA" id="ARBA00023315"/>
    </source>
</evidence>
<sequence length="159" mass="17785">MKIVLDNVTHPQVIALLNEHLQDMHSNSPPDAVHALNVGRLQSADVRFFSLWCDGKLAACGALKRLDGDRGELKSMRSANGFRGKGYGRKLLRFLIRDARAGGMTELYLETGNAPLFDAARALYSSEGFEYCGPFARYRENDFSCFMKLDLTHQKVSLN</sequence>
<dbReference type="PANTHER" id="PTHR43877:SF5">
    <property type="entry name" value="BLL8307 PROTEIN"/>
    <property type="match status" value="1"/>
</dbReference>
<dbReference type="InterPro" id="IPR000182">
    <property type="entry name" value="GNAT_dom"/>
</dbReference>
<dbReference type="CDD" id="cd04301">
    <property type="entry name" value="NAT_SF"/>
    <property type="match status" value="1"/>
</dbReference>
<name>A0ABT0NAI3_9GAMM</name>
<dbReference type="Proteomes" id="UP001202831">
    <property type="component" value="Unassembled WGS sequence"/>
</dbReference>
<keyword evidence="5" id="KW-1185">Reference proteome</keyword>
<keyword evidence="2" id="KW-0012">Acyltransferase</keyword>
<evidence type="ECO:0000259" key="3">
    <source>
        <dbReference type="PROSITE" id="PS51186"/>
    </source>
</evidence>
<dbReference type="Pfam" id="PF00583">
    <property type="entry name" value="Acetyltransf_1"/>
    <property type="match status" value="1"/>
</dbReference>
<keyword evidence="1" id="KW-0808">Transferase</keyword>
<gene>
    <name evidence="4" type="ORF">L2725_17015</name>
</gene>
<accession>A0ABT0NAI3</accession>
<dbReference type="EMBL" id="JAKIKT010000007">
    <property type="protein sequence ID" value="MCL2915456.1"/>
    <property type="molecule type" value="Genomic_DNA"/>
</dbReference>
<dbReference type="InterPro" id="IPR016181">
    <property type="entry name" value="Acyl_CoA_acyltransferase"/>
</dbReference>
<evidence type="ECO:0000313" key="5">
    <source>
        <dbReference type="Proteomes" id="UP001202831"/>
    </source>
</evidence>
<dbReference type="InterPro" id="IPR050832">
    <property type="entry name" value="Bact_Acetyltransf"/>
</dbReference>
<dbReference type="PANTHER" id="PTHR43877">
    <property type="entry name" value="AMINOALKYLPHOSPHONATE N-ACETYLTRANSFERASE-RELATED-RELATED"/>
    <property type="match status" value="1"/>
</dbReference>
<dbReference type="Gene3D" id="3.40.630.30">
    <property type="match status" value="1"/>
</dbReference>
<protein>
    <submittedName>
        <fullName evidence="4">GNAT family N-acetyltransferase</fullName>
    </submittedName>
</protein>
<dbReference type="PROSITE" id="PS51186">
    <property type="entry name" value="GNAT"/>
    <property type="match status" value="1"/>
</dbReference>
<dbReference type="SUPFAM" id="SSF55729">
    <property type="entry name" value="Acyl-CoA N-acyltransferases (Nat)"/>
    <property type="match status" value="1"/>
</dbReference>
<dbReference type="RefSeq" id="WP_249250036.1">
    <property type="nucleotide sequence ID" value="NZ_JAKIKT010000007.1"/>
</dbReference>